<evidence type="ECO:0000256" key="1">
    <source>
        <dbReference type="ARBA" id="ARBA00022801"/>
    </source>
</evidence>
<dbReference type="PANTHER" id="PTHR48081">
    <property type="entry name" value="AB HYDROLASE SUPERFAMILY PROTEIN C4A8.06C"/>
    <property type="match status" value="1"/>
</dbReference>
<dbReference type="Pfam" id="PF07859">
    <property type="entry name" value="Abhydrolase_3"/>
    <property type="match status" value="1"/>
</dbReference>
<evidence type="ECO:0000256" key="2">
    <source>
        <dbReference type="SAM" id="SignalP"/>
    </source>
</evidence>
<dbReference type="InterPro" id="IPR050300">
    <property type="entry name" value="GDXG_lipolytic_enzyme"/>
</dbReference>
<dbReference type="GO" id="GO:0016787">
    <property type="term" value="F:hydrolase activity"/>
    <property type="evidence" value="ECO:0007669"/>
    <property type="project" value="UniProtKB-KW"/>
</dbReference>
<feature type="signal peptide" evidence="2">
    <location>
        <begin position="1"/>
        <end position="18"/>
    </location>
</feature>
<reference evidence="5 6" key="1">
    <citation type="journal article" date="2013" name="BMC Genomics">
        <title>The genome and transcriptome of the pine saprophyte Ophiostoma piceae, and a comparison with the bark beetle-associated pine pathogen Grosmannia clavigera.</title>
        <authorList>
            <person name="Haridas S."/>
            <person name="Wang Y."/>
            <person name="Lim L."/>
            <person name="Massoumi Alamouti S."/>
            <person name="Jackman S."/>
            <person name="Docking R."/>
            <person name="Robertson G."/>
            <person name="Birol I."/>
            <person name="Bohlmann J."/>
            <person name="Breuil C."/>
        </authorList>
    </citation>
    <scope>NUCLEOTIDE SEQUENCE [LARGE SCALE GENOMIC DNA]</scope>
    <source>
        <strain evidence="5 6">UAMH 11346</strain>
    </source>
</reference>
<sequence length="609" mass="65206">MVSKLYLLTLGAAALISASPVANEQAVDVSSVLAPVATEAVPPLPAHASSSKGFKLVAFPTDHSDPLAPTVKGMFLNSYHHGAGLNLAVLHGIDAHNPGAVFYLNKKPGHPANILTSSGAFPYSFNVPHPGGKGAQDVMFPVGDVGTPVAIKEGPPSKGIYVLNEMQTAGRGSFLACKRPVPYYHNTEMIVLQYTYGVTPQGCVPVRLVLECAHLPAPQPNGPASHDHVRPTLTAGEALHLYLVSVPAAIGTFFYTFTRHTLRRWRNGVNAPPNISAAARLKRDLFTSIGALMTVFSLRELQYIQRRTTGDAVRAFATSRKLKLESVLLSDLDTGGFAPATLHLLDLDGSKPLHSGKVMLYFHGGAYISALNNPRPAHVLASRMGAQQLAILEYGLAPACPYPTQLAQAVAALQYLVEKHGGYSYQSVVVAGESAGANLALALLAHMQTPHPRVKSLSLTPSSSLLGILAISARTRNDPTRLSHEENDGKDMLSKASMARISEAWKPVAGEVWAAPDLADRSFWHNFRAKHVLLTAGGDEIYRDDIIHTAEMMNADVSDEDEEGQESRVEVIVCPGEVHVQCVSDMALGIEGGIMTTAVLEWADSMRDV</sequence>
<dbReference type="HOGENOM" id="CLU_448408_0_0_1"/>
<dbReference type="OrthoDB" id="2152029at2759"/>
<dbReference type="VEuPathDB" id="FungiDB:F503_00320"/>
<protein>
    <submittedName>
        <fullName evidence="5">Lipase</fullName>
    </submittedName>
</protein>
<dbReference type="Proteomes" id="UP000016923">
    <property type="component" value="Unassembled WGS sequence"/>
</dbReference>
<organism evidence="5 6">
    <name type="scientific">Ophiostoma piceae (strain UAMH 11346)</name>
    <name type="common">Sap stain fungus</name>
    <dbReference type="NCBI Taxonomy" id="1262450"/>
    <lineage>
        <taxon>Eukaryota</taxon>
        <taxon>Fungi</taxon>
        <taxon>Dikarya</taxon>
        <taxon>Ascomycota</taxon>
        <taxon>Pezizomycotina</taxon>
        <taxon>Sordariomycetes</taxon>
        <taxon>Sordariomycetidae</taxon>
        <taxon>Ophiostomatales</taxon>
        <taxon>Ophiostomataceae</taxon>
        <taxon>Ophiostoma</taxon>
    </lineage>
</organism>
<evidence type="ECO:0000259" key="4">
    <source>
        <dbReference type="Pfam" id="PF25484"/>
    </source>
</evidence>
<feature type="chain" id="PRO_5004518900" evidence="2">
    <location>
        <begin position="19"/>
        <end position="609"/>
    </location>
</feature>
<dbReference type="STRING" id="1262450.S3CM56"/>
<keyword evidence="1" id="KW-0378">Hydrolase</keyword>
<name>S3CM56_OPHP1</name>
<dbReference type="InterPro" id="IPR013094">
    <property type="entry name" value="AB_hydrolase_3"/>
</dbReference>
<dbReference type="Pfam" id="PF25484">
    <property type="entry name" value="DUF7907"/>
    <property type="match status" value="1"/>
</dbReference>
<gene>
    <name evidence="5" type="ORF">F503_00320</name>
</gene>
<feature type="domain" description="DUF7907" evidence="4">
    <location>
        <begin position="51"/>
        <end position="212"/>
    </location>
</feature>
<dbReference type="InterPro" id="IPR057229">
    <property type="entry name" value="DUF7907"/>
</dbReference>
<feature type="domain" description="Alpha/beta hydrolase fold-3" evidence="3">
    <location>
        <begin position="359"/>
        <end position="580"/>
    </location>
</feature>
<dbReference type="eggNOG" id="KOG1515">
    <property type="taxonomic scope" value="Eukaryota"/>
</dbReference>
<proteinExistence type="predicted"/>
<keyword evidence="6" id="KW-1185">Reference proteome</keyword>
<evidence type="ECO:0000259" key="3">
    <source>
        <dbReference type="Pfam" id="PF07859"/>
    </source>
</evidence>
<dbReference type="AlphaFoldDB" id="S3CM56"/>
<evidence type="ECO:0000313" key="6">
    <source>
        <dbReference type="Proteomes" id="UP000016923"/>
    </source>
</evidence>
<keyword evidence="2" id="KW-0732">Signal</keyword>
<dbReference type="PANTHER" id="PTHR48081:SF18">
    <property type="entry name" value="ALPHA_BETA HYDROLASE FOLD-3 DOMAIN-CONTAINING PROTEIN"/>
    <property type="match status" value="1"/>
</dbReference>
<evidence type="ECO:0000313" key="5">
    <source>
        <dbReference type="EMBL" id="EPE07598.1"/>
    </source>
</evidence>
<dbReference type="Gene3D" id="3.40.50.1820">
    <property type="entry name" value="alpha/beta hydrolase"/>
    <property type="match status" value="1"/>
</dbReference>
<dbReference type="EMBL" id="KE148150">
    <property type="protein sequence ID" value="EPE07598.1"/>
    <property type="molecule type" value="Genomic_DNA"/>
</dbReference>
<dbReference type="SUPFAM" id="SSF53474">
    <property type="entry name" value="alpha/beta-Hydrolases"/>
    <property type="match status" value="1"/>
</dbReference>
<dbReference type="InterPro" id="IPR029058">
    <property type="entry name" value="AB_hydrolase_fold"/>
</dbReference>
<accession>S3CM56</accession>